<evidence type="ECO:0000313" key="1">
    <source>
        <dbReference type="EMBL" id="CAA9202461.1"/>
    </source>
</evidence>
<sequence length="59" mass="7446">MKDKCKNIVDEEKLNLNLKFAQIDNKYKRIKCNLYVSFFYNYDISYNWFFFFSVKSFWF</sequence>
<dbReference type="EMBL" id="CADCST010000136">
    <property type="protein sequence ID" value="CAA9202461.1"/>
    <property type="molecule type" value="Genomic_DNA"/>
</dbReference>
<proteinExistence type="predicted"/>
<accession>A0ABM8KP30</accession>
<evidence type="ECO:0000313" key="2">
    <source>
        <dbReference type="Proteomes" id="UP000474567"/>
    </source>
</evidence>
<dbReference type="Proteomes" id="UP000474567">
    <property type="component" value="Unassembled WGS sequence"/>
</dbReference>
<keyword evidence="2" id="KW-1185">Reference proteome</keyword>
<comment type="caution">
    <text evidence="1">The sequence shown here is derived from an EMBL/GenBank/DDBJ whole genome shotgun (WGS) entry which is preliminary data.</text>
</comment>
<protein>
    <submittedName>
        <fullName evidence="1">Uncharacterized protein</fullName>
    </submittedName>
</protein>
<name>A0ABM8KP30_9FLAO</name>
<organism evidence="1 2">
    <name type="scientific">Flavobacterium collinsii</name>
    <dbReference type="NCBI Taxonomy" id="1114861"/>
    <lineage>
        <taxon>Bacteria</taxon>
        <taxon>Pseudomonadati</taxon>
        <taxon>Bacteroidota</taxon>
        <taxon>Flavobacteriia</taxon>
        <taxon>Flavobacteriales</taxon>
        <taxon>Flavobacteriaceae</taxon>
        <taxon>Flavobacterium</taxon>
    </lineage>
</organism>
<gene>
    <name evidence="1" type="ORF">FLACOL7796_04289</name>
</gene>
<reference evidence="1 2" key="1">
    <citation type="submission" date="2020-02" db="EMBL/GenBank/DDBJ databases">
        <authorList>
            <person name="Criscuolo A."/>
        </authorList>
    </citation>
    <scope>NUCLEOTIDE SEQUENCE [LARGE SCALE GENOMIC DNA]</scope>
    <source>
        <strain evidence="1">CECT7796</strain>
    </source>
</reference>